<evidence type="ECO:0000313" key="2">
    <source>
        <dbReference type="Proteomes" id="UP001286313"/>
    </source>
</evidence>
<dbReference type="Proteomes" id="UP001286313">
    <property type="component" value="Unassembled WGS sequence"/>
</dbReference>
<accession>A0AAE1FAW6</accession>
<reference evidence="1" key="1">
    <citation type="submission" date="2023-10" db="EMBL/GenBank/DDBJ databases">
        <title>Genome assemblies of two species of porcelain crab, Petrolisthes cinctipes and Petrolisthes manimaculis (Anomura: Porcellanidae).</title>
        <authorList>
            <person name="Angst P."/>
        </authorList>
    </citation>
    <scope>NUCLEOTIDE SEQUENCE</scope>
    <source>
        <strain evidence="1">PB745_01</strain>
        <tissue evidence="1">Gill</tissue>
    </source>
</reference>
<dbReference type="AlphaFoldDB" id="A0AAE1FAW6"/>
<sequence length="196" mass="22183">MEELMNVKEEVRVERPIDIDIAETNDSSQRVNVPVSVLESVTITGRQLAHVVKGLCHQMEDLQQPHTQTMVWSRPLPTISRFSGRVKSPKELDEWTRDAEECITQVGLKGPEAVAYLCGFLDRPALTRVRNSEVATVPELLECLKSAFGCKLSYVDLQIQSESRVQRQGEGVREFADSLVEIERKMQSKVKRSEDS</sequence>
<organism evidence="1 2">
    <name type="scientific">Petrolisthes cinctipes</name>
    <name type="common">Flat porcelain crab</name>
    <dbReference type="NCBI Taxonomy" id="88211"/>
    <lineage>
        <taxon>Eukaryota</taxon>
        <taxon>Metazoa</taxon>
        <taxon>Ecdysozoa</taxon>
        <taxon>Arthropoda</taxon>
        <taxon>Crustacea</taxon>
        <taxon>Multicrustacea</taxon>
        <taxon>Malacostraca</taxon>
        <taxon>Eumalacostraca</taxon>
        <taxon>Eucarida</taxon>
        <taxon>Decapoda</taxon>
        <taxon>Pleocyemata</taxon>
        <taxon>Anomura</taxon>
        <taxon>Galatheoidea</taxon>
        <taxon>Porcellanidae</taxon>
        <taxon>Petrolisthes</taxon>
    </lineage>
</organism>
<keyword evidence="2" id="KW-1185">Reference proteome</keyword>
<name>A0AAE1FAW6_PETCI</name>
<proteinExistence type="predicted"/>
<gene>
    <name evidence="1" type="ORF">Pcinc_023925</name>
</gene>
<protein>
    <submittedName>
        <fullName evidence="1">Uncharacterized protein</fullName>
    </submittedName>
</protein>
<dbReference type="EMBL" id="JAWQEG010002593">
    <property type="protein sequence ID" value="KAK3870899.1"/>
    <property type="molecule type" value="Genomic_DNA"/>
</dbReference>
<evidence type="ECO:0000313" key="1">
    <source>
        <dbReference type="EMBL" id="KAK3870899.1"/>
    </source>
</evidence>
<comment type="caution">
    <text evidence="1">The sequence shown here is derived from an EMBL/GenBank/DDBJ whole genome shotgun (WGS) entry which is preliminary data.</text>
</comment>